<dbReference type="Proteomes" id="UP001521785">
    <property type="component" value="Unassembled WGS sequence"/>
</dbReference>
<comment type="caution">
    <text evidence="2">The sequence shown here is derived from an EMBL/GenBank/DDBJ whole genome shotgun (WGS) entry which is preliminary data.</text>
</comment>
<name>A0ABR3S8A0_9PLEO</name>
<evidence type="ECO:0000256" key="1">
    <source>
        <dbReference type="SAM" id="MobiDB-lite"/>
    </source>
</evidence>
<evidence type="ECO:0000313" key="3">
    <source>
        <dbReference type="Proteomes" id="UP001521785"/>
    </source>
</evidence>
<gene>
    <name evidence="2" type="ORF">SLS60_000952</name>
</gene>
<evidence type="ECO:0000313" key="2">
    <source>
        <dbReference type="EMBL" id="KAL1612723.1"/>
    </source>
</evidence>
<organism evidence="2 3">
    <name type="scientific">Paraconiothyrium brasiliense</name>
    <dbReference type="NCBI Taxonomy" id="300254"/>
    <lineage>
        <taxon>Eukaryota</taxon>
        <taxon>Fungi</taxon>
        <taxon>Dikarya</taxon>
        <taxon>Ascomycota</taxon>
        <taxon>Pezizomycotina</taxon>
        <taxon>Dothideomycetes</taxon>
        <taxon>Pleosporomycetidae</taxon>
        <taxon>Pleosporales</taxon>
        <taxon>Massarineae</taxon>
        <taxon>Didymosphaeriaceae</taxon>
        <taxon>Paraconiothyrium</taxon>
    </lineage>
</organism>
<protein>
    <submittedName>
        <fullName evidence="2">Uncharacterized protein</fullName>
    </submittedName>
</protein>
<reference evidence="2 3" key="1">
    <citation type="submission" date="2024-02" db="EMBL/GenBank/DDBJ databases">
        <title>De novo assembly and annotation of 12 fungi associated with fruit tree decline syndrome in Ontario, Canada.</title>
        <authorList>
            <person name="Sulman M."/>
            <person name="Ellouze W."/>
            <person name="Ilyukhin E."/>
        </authorList>
    </citation>
    <scope>NUCLEOTIDE SEQUENCE [LARGE SCALE GENOMIC DNA]</scope>
    <source>
        <strain evidence="2 3">M42-189</strain>
    </source>
</reference>
<accession>A0ABR3S8A0</accession>
<sequence length="263" mass="28580">MSVPEKLVPSITTDAAKPAPPAYNESQPSYTGDGKQPPPPGYSLSESTTHPSYHDPQHPRSSRFPTQFNVYMHFSTFSLGPHEQDKLFTVVQTGWRKPMTLVQGSDTKTSPLSTLKMKGMGSTSILTIFPHDGGELSSPLEVTIENHSTKHCFCVALPDKVPQYFEWRSSKSEEVQALGAYKRGWKLVWLRKDGKKDEIVAASVLNNTMSMKKGLKFGFFNAGLDGTLGDTFQIAAITTAMSDSEVFVNTNVAIAGSAGAGSS</sequence>
<proteinExistence type="predicted"/>
<feature type="region of interest" description="Disordered" evidence="1">
    <location>
        <begin position="1"/>
        <end position="64"/>
    </location>
</feature>
<dbReference type="EMBL" id="JAKJXO020000001">
    <property type="protein sequence ID" value="KAL1612723.1"/>
    <property type="molecule type" value="Genomic_DNA"/>
</dbReference>
<keyword evidence="3" id="KW-1185">Reference proteome</keyword>